<evidence type="ECO:0000313" key="1">
    <source>
        <dbReference type="EMBL" id="GIY60211.1"/>
    </source>
</evidence>
<name>A0AAV4UR63_9ARAC</name>
<evidence type="ECO:0000313" key="2">
    <source>
        <dbReference type="Proteomes" id="UP001054837"/>
    </source>
</evidence>
<dbReference type="EMBL" id="BPLQ01011759">
    <property type="protein sequence ID" value="GIY60211.1"/>
    <property type="molecule type" value="Genomic_DNA"/>
</dbReference>
<dbReference type="Proteomes" id="UP001054837">
    <property type="component" value="Unassembled WGS sequence"/>
</dbReference>
<sequence>MAEHSAMPSRRNSFSQSTGKALKGAHHLIEKRFFHRDLLWLERIQQWQTDEKSLRCRKLIRLTMAALPRPKKEPHRFPFSFKIR</sequence>
<reference evidence="1 2" key="1">
    <citation type="submission" date="2021-06" db="EMBL/GenBank/DDBJ databases">
        <title>Caerostris darwini draft genome.</title>
        <authorList>
            <person name="Kono N."/>
            <person name="Arakawa K."/>
        </authorList>
    </citation>
    <scope>NUCLEOTIDE SEQUENCE [LARGE SCALE GENOMIC DNA]</scope>
</reference>
<dbReference type="AlphaFoldDB" id="A0AAV4UR63"/>
<protein>
    <recommendedName>
        <fullName evidence="3">Ribosomal protein S14</fullName>
    </recommendedName>
</protein>
<keyword evidence="2" id="KW-1185">Reference proteome</keyword>
<comment type="caution">
    <text evidence="1">The sequence shown here is derived from an EMBL/GenBank/DDBJ whole genome shotgun (WGS) entry which is preliminary data.</text>
</comment>
<gene>
    <name evidence="1" type="ORF">CDAR_423251</name>
</gene>
<evidence type="ECO:0008006" key="3">
    <source>
        <dbReference type="Google" id="ProtNLM"/>
    </source>
</evidence>
<proteinExistence type="predicted"/>
<organism evidence="1 2">
    <name type="scientific">Caerostris darwini</name>
    <dbReference type="NCBI Taxonomy" id="1538125"/>
    <lineage>
        <taxon>Eukaryota</taxon>
        <taxon>Metazoa</taxon>
        <taxon>Ecdysozoa</taxon>
        <taxon>Arthropoda</taxon>
        <taxon>Chelicerata</taxon>
        <taxon>Arachnida</taxon>
        <taxon>Araneae</taxon>
        <taxon>Araneomorphae</taxon>
        <taxon>Entelegynae</taxon>
        <taxon>Araneoidea</taxon>
        <taxon>Araneidae</taxon>
        <taxon>Caerostris</taxon>
    </lineage>
</organism>
<accession>A0AAV4UR63</accession>